<dbReference type="GO" id="GO:0031965">
    <property type="term" value="C:nuclear membrane"/>
    <property type="evidence" value="ECO:0007669"/>
    <property type="project" value="UniProtKB-SubCell"/>
</dbReference>
<evidence type="ECO:0000313" key="15">
    <source>
        <dbReference type="Proteomes" id="UP000001568"/>
    </source>
</evidence>
<evidence type="ECO:0000256" key="5">
    <source>
        <dbReference type="ARBA" id="ARBA00022692"/>
    </source>
</evidence>
<dbReference type="RefSeq" id="XP_001416658.1">
    <property type="nucleotide sequence ID" value="XM_001416621.1"/>
</dbReference>
<feature type="transmembrane region" description="Helical" evidence="13">
    <location>
        <begin position="146"/>
        <end position="167"/>
    </location>
</feature>
<evidence type="ECO:0000256" key="10">
    <source>
        <dbReference type="ARBA" id="ARBA00023132"/>
    </source>
</evidence>
<dbReference type="EMBL" id="CP000583">
    <property type="protein sequence ID" value="ABO94951.1"/>
    <property type="molecule type" value="Genomic_DNA"/>
</dbReference>
<dbReference type="OMA" id="RHESAQT"/>
<dbReference type="GeneID" id="5000606"/>
<name>A4RUE4_OSTLU</name>
<dbReference type="GO" id="GO:0030674">
    <property type="term" value="F:protein-macromolecule adaptor activity"/>
    <property type="evidence" value="ECO:0007669"/>
    <property type="project" value="TreeGrafter"/>
</dbReference>
<dbReference type="GO" id="GO:0015031">
    <property type="term" value="P:protein transport"/>
    <property type="evidence" value="ECO:0007669"/>
    <property type="project" value="UniProtKB-KW"/>
</dbReference>
<keyword evidence="10" id="KW-0906">Nuclear pore complex</keyword>
<evidence type="ECO:0000256" key="11">
    <source>
        <dbReference type="ARBA" id="ARBA00023136"/>
    </source>
</evidence>
<dbReference type="PANTHER" id="PTHR13269">
    <property type="entry name" value="NUCLEOPORIN NDC1"/>
    <property type="match status" value="1"/>
</dbReference>
<evidence type="ECO:0000256" key="8">
    <source>
        <dbReference type="ARBA" id="ARBA00022989"/>
    </source>
</evidence>
<feature type="transmembrane region" description="Helical" evidence="13">
    <location>
        <begin position="187"/>
        <end position="206"/>
    </location>
</feature>
<dbReference type="KEGG" id="olu:OSTLU_92438"/>
<comment type="similarity">
    <text evidence="3">Belongs to the NDC1 family.</text>
</comment>
<keyword evidence="6" id="KW-0509">mRNA transport</keyword>
<keyword evidence="11 13" id="KW-0472">Membrane</keyword>
<dbReference type="InterPro" id="IPR019049">
    <property type="entry name" value="Nucleoporin_prot_Ndc1/Nup"/>
</dbReference>
<accession>A4RUE4</accession>
<keyword evidence="8 13" id="KW-1133">Transmembrane helix</keyword>
<keyword evidence="4" id="KW-0813">Transport</keyword>
<protein>
    <submittedName>
        <fullName evidence="14">Uncharacterized protein</fullName>
    </submittedName>
</protein>
<dbReference type="Proteomes" id="UP000001568">
    <property type="component" value="Chromosome 3"/>
</dbReference>
<evidence type="ECO:0000256" key="1">
    <source>
        <dbReference type="ARBA" id="ARBA00004232"/>
    </source>
</evidence>
<gene>
    <name evidence="14" type="ORF">OSTLU_92438</name>
</gene>
<reference evidence="14 15" key="1">
    <citation type="journal article" date="2007" name="Proc. Natl. Acad. Sci. U.S.A.">
        <title>The tiny eukaryote Ostreococcus provides genomic insights into the paradox of plankton speciation.</title>
        <authorList>
            <person name="Palenik B."/>
            <person name="Grimwood J."/>
            <person name="Aerts A."/>
            <person name="Rouze P."/>
            <person name="Salamov A."/>
            <person name="Putnam N."/>
            <person name="Dupont C."/>
            <person name="Jorgensen R."/>
            <person name="Derelle E."/>
            <person name="Rombauts S."/>
            <person name="Zhou K."/>
            <person name="Otillar R."/>
            <person name="Merchant S.S."/>
            <person name="Podell S."/>
            <person name="Gaasterland T."/>
            <person name="Napoli C."/>
            <person name="Gendler K."/>
            <person name="Manuell A."/>
            <person name="Tai V."/>
            <person name="Vallon O."/>
            <person name="Piganeau G."/>
            <person name="Jancek S."/>
            <person name="Heijde M."/>
            <person name="Jabbari K."/>
            <person name="Bowler C."/>
            <person name="Lohr M."/>
            <person name="Robbens S."/>
            <person name="Werner G."/>
            <person name="Dubchak I."/>
            <person name="Pazour G.J."/>
            <person name="Ren Q."/>
            <person name="Paulsen I."/>
            <person name="Delwiche C."/>
            <person name="Schmutz J."/>
            <person name="Rokhsar D."/>
            <person name="Van de Peer Y."/>
            <person name="Moreau H."/>
            <person name="Grigoriev I.V."/>
        </authorList>
    </citation>
    <scope>NUCLEOTIDE SEQUENCE [LARGE SCALE GENOMIC DNA]</scope>
    <source>
        <strain evidence="14 15">CCE9901</strain>
    </source>
</reference>
<evidence type="ECO:0000256" key="4">
    <source>
        <dbReference type="ARBA" id="ARBA00022448"/>
    </source>
</evidence>
<dbReference type="Pfam" id="PF09531">
    <property type="entry name" value="Ndc1_Nup"/>
    <property type="match status" value="1"/>
</dbReference>
<dbReference type="PANTHER" id="PTHR13269:SF6">
    <property type="entry name" value="NUCLEOPORIN NDC1"/>
    <property type="match status" value="1"/>
</dbReference>
<keyword evidence="7" id="KW-0653">Protein transport</keyword>
<dbReference type="GO" id="GO:0070762">
    <property type="term" value="C:nuclear pore transmembrane ring"/>
    <property type="evidence" value="ECO:0007669"/>
    <property type="project" value="TreeGrafter"/>
</dbReference>
<dbReference type="HOGENOM" id="CLU_372299_0_0_1"/>
<evidence type="ECO:0000256" key="12">
    <source>
        <dbReference type="ARBA" id="ARBA00023242"/>
    </source>
</evidence>
<feature type="transmembrane region" description="Helical" evidence="13">
    <location>
        <begin position="15"/>
        <end position="33"/>
    </location>
</feature>
<dbReference type="eggNOG" id="ENOG502R2UR">
    <property type="taxonomic scope" value="Eukaryota"/>
</dbReference>
<evidence type="ECO:0000313" key="14">
    <source>
        <dbReference type="EMBL" id="ABO94951.1"/>
    </source>
</evidence>
<sequence>MDSKWFTRDVAELRTWRIIGACAWSTLAIFVAVRRARVDLISISPTSAFDSRRRRRLTERHRDARAQAYAYFTCVHILGGDFPHWSRVAVALTYAATQLPASAATAMCARASTADFVPNGERDACGIVRGERIGERFATAMMRDGMTIGALGGAFACSGSLACSLAARTTPTRGLVGMMTVNASDATFAAQFGCVLGVMTVVNFWFNDGLVVKFSSVQRPRGLRLKRAFAPCALSGLKRSLYACVVHILVVIASRFLVQLSAKSSRGLFLGSMSCWGAGALASASWALAIFCAEIVHTERYEFRPQSLTQGPKVASEPLMAALHYFEVPFVQHLAFADLCNVAESGGRGRRQLIYGDTPDAAWSVVISIALAPLASISRSVNKAMDRTMLAALRDTDADAAQRISEKYAQMNTPKPKFRHESAQTQQAWNALRQSEVLSTDVAARELCTVVKAYGQLAIWGARASSSLAVAAKKEDVRGNARSINPSLSAIVRTLLTAQLACRTIIEQGSPPVRASSGFTSSDLASTSKANSIVAKRNEIINNVLYVLGITATNRNDANGAVTPAFTPAVETAKRISDTVEIALGALVVEYGDDVKVMLRESEQFGPPEFGTPNELFDALETIATDLA</sequence>
<evidence type="ECO:0000256" key="2">
    <source>
        <dbReference type="ARBA" id="ARBA00004567"/>
    </source>
</evidence>
<dbReference type="OrthoDB" id="67850at2759"/>
<evidence type="ECO:0000256" key="13">
    <source>
        <dbReference type="SAM" id="Phobius"/>
    </source>
</evidence>
<proteinExistence type="inferred from homology"/>
<comment type="subcellular location">
    <subcellularLocation>
        <location evidence="1">Nucleus membrane</location>
        <topology evidence="1">Multi-pass membrane protein</topology>
    </subcellularLocation>
    <subcellularLocation>
        <location evidence="2">Nucleus</location>
        <location evidence="2">Nuclear pore complex</location>
    </subcellularLocation>
</comment>
<evidence type="ECO:0000256" key="7">
    <source>
        <dbReference type="ARBA" id="ARBA00022927"/>
    </source>
</evidence>
<evidence type="ECO:0000256" key="6">
    <source>
        <dbReference type="ARBA" id="ARBA00022816"/>
    </source>
</evidence>
<dbReference type="Gramene" id="ABO94951">
    <property type="protein sequence ID" value="ABO94951"/>
    <property type="gene ID" value="OSTLU_92438"/>
</dbReference>
<dbReference type="GO" id="GO:0051028">
    <property type="term" value="P:mRNA transport"/>
    <property type="evidence" value="ECO:0007669"/>
    <property type="project" value="UniProtKB-KW"/>
</dbReference>
<dbReference type="GO" id="GO:0006999">
    <property type="term" value="P:nuclear pore organization"/>
    <property type="evidence" value="ECO:0007669"/>
    <property type="project" value="TreeGrafter"/>
</dbReference>
<organism evidence="14 15">
    <name type="scientific">Ostreococcus lucimarinus (strain CCE9901)</name>
    <dbReference type="NCBI Taxonomy" id="436017"/>
    <lineage>
        <taxon>Eukaryota</taxon>
        <taxon>Viridiplantae</taxon>
        <taxon>Chlorophyta</taxon>
        <taxon>Mamiellophyceae</taxon>
        <taxon>Mamiellales</taxon>
        <taxon>Bathycoccaceae</taxon>
        <taxon>Ostreococcus</taxon>
    </lineage>
</organism>
<keyword evidence="9" id="KW-0811">Translocation</keyword>
<keyword evidence="5 13" id="KW-0812">Transmembrane</keyword>
<dbReference type="AlphaFoldDB" id="A4RUE4"/>
<evidence type="ECO:0000256" key="3">
    <source>
        <dbReference type="ARBA" id="ARBA00005760"/>
    </source>
</evidence>
<feature type="transmembrane region" description="Helical" evidence="13">
    <location>
        <begin position="268"/>
        <end position="296"/>
    </location>
</feature>
<keyword evidence="12" id="KW-0539">Nucleus</keyword>
<evidence type="ECO:0000256" key="9">
    <source>
        <dbReference type="ARBA" id="ARBA00023010"/>
    </source>
</evidence>
<keyword evidence="15" id="KW-1185">Reference proteome</keyword>